<dbReference type="InterPro" id="IPR036979">
    <property type="entry name" value="CM_dom_sf"/>
</dbReference>
<keyword evidence="5" id="KW-1185">Reference proteome</keyword>
<evidence type="ECO:0000313" key="5">
    <source>
        <dbReference type="Proteomes" id="UP000250006"/>
    </source>
</evidence>
<evidence type="ECO:0000256" key="1">
    <source>
        <dbReference type="ARBA" id="ARBA00023235"/>
    </source>
</evidence>
<dbReference type="InterPro" id="IPR051331">
    <property type="entry name" value="Chorismate_mutase-related"/>
</dbReference>
<dbReference type="Proteomes" id="UP000250006">
    <property type="component" value="Unassembled WGS sequence"/>
</dbReference>
<proteinExistence type="predicted"/>
<protein>
    <submittedName>
        <fullName evidence="4">T-protein</fullName>
    </submittedName>
</protein>
<dbReference type="PROSITE" id="PS51168">
    <property type="entry name" value="CHORISMATE_MUT_2"/>
    <property type="match status" value="1"/>
</dbReference>
<reference evidence="4 5" key="1">
    <citation type="submission" date="2018-06" db="EMBL/GenBank/DDBJ databases">
        <authorList>
            <consortium name="Pathogen Informatics"/>
            <person name="Doyle S."/>
        </authorList>
    </citation>
    <scope>NUCLEOTIDE SEQUENCE [LARGE SCALE GENOMIC DNA]</scope>
    <source>
        <strain evidence="4 5">NCTC11535</strain>
    </source>
</reference>
<dbReference type="NCBIfam" id="TIGR01795">
    <property type="entry name" value="CM_mono_cladeE"/>
    <property type="match status" value="1"/>
</dbReference>
<comment type="caution">
    <text evidence="4">The sequence shown here is derived from an EMBL/GenBank/DDBJ whole genome shotgun (WGS) entry which is preliminary data.</text>
</comment>
<evidence type="ECO:0000259" key="3">
    <source>
        <dbReference type="PROSITE" id="PS51168"/>
    </source>
</evidence>
<gene>
    <name evidence="4" type="primary">tyrA</name>
    <name evidence="4" type="ORF">NCTC11535_00338</name>
</gene>
<accession>A0ABY1VLR2</accession>
<dbReference type="EMBL" id="UAPQ01000001">
    <property type="protein sequence ID" value="SPT52687.1"/>
    <property type="molecule type" value="Genomic_DNA"/>
</dbReference>
<dbReference type="InterPro" id="IPR036263">
    <property type="entry name" value="Chorismate_II_sf"/>
</dbReference>
<dbReference type="SUPFAM" id="SSF48600">
    <property type="entry name" value="Chorismate mutase II"/>
    <property type="match status" value="1"/>
</dbReference>
<feature type="region of interest" description="Disordered" evidence="2">
    <location>
        <begin position="1"/>
        <end position="27"/>
    </location>
</feature>
<name>A0ABY1VLR2_9ACTO</name>
<dbReference type="InterPro" id="IPR002701">
    <property type="entry name" value="CM_II_prokaryot"/>
</dbReference>
<feature type="domain" description="Chorismate mutase" evidence="3">
    <location>
        <begin position="24"/>
        <end position="115"/>
    </location>
</feature>
<dbReference type="SMART" id="SM00830">
    <property type="entry name" value="CM_2"/>
    <property type="match status" value="1"/>
</dbReference>
<organism evidence="4 5">
    <name type="scientific">Actinomyces bovis</name>
    <dbReference type="NCBI Taxonomy" id="1658"/>
    <lineage>
        <taxon>Bacteria</taxon>
        <taxon>Bacillati</taxon>
        <taxon>Actinomycetota</taxon>
        <taxon>Actinomycetes</taxon>
        <taxon>Actinomycetales</taxon>
        <taxon>Actinomycetaceae</taxon>
        <taxon>Actinomyces</taxon>
    </lineage>
</organism>
<dbReference type="InterPro" id="IPR010951">
    <property type="entry name" value="CM_bact"/>
</dbReference>
<dbReference type="Gene3D" id="1.20.59.10">
    <property type="entry name" value="Chorismate mutase"/>
    <property type="match status" value="1"/>
</dbReference>
<dbReference type="PANTHER" id="PTHR38041">
    <property type="entry name" value="CHORISMATE MUTASE"/>
    <property type="match status" value="1"/>
</dbReference>
<dbReference type="PANTHER" id="PTHR38041:SF1">
    <property type="entry name" value="CHORISMATE MUTASE"/>
    <property type="match status" value="1"/>
</dbReference>
<evidence type="ECO:0000313" key="4">
    <source>
        <dbReference type="EMBL" id="SPT52687.1"/>
    </source>
</evidence>
<dbReference type="NCBIfam" id="NF006691">
    <property type="entry name" value="PRK09239.1"/>
    <property type="match status" value="1"/>
</dbReference>
<sequence length="125" mass="13623">MSDPASAVGSVPQARSEQVERGMPGVPPELAHYRATIDNLDAALVHLLAERFRCTQQVGRLKARLDLPAADPAREERQIARLRALATDSGLDPVFAEKFFAFIVAEVIRHHEAIRDGQSDAVGQA</sequence>
<dbReference type="Pfam" id="PF01817">
    <property type="entry name" value="CM_2"/>
    <property type="match status" value="1"/>
</dbReference>
<evidence type="ECO:0000256" key="2">
    <source>
        <dbReference type="SAM" id="MobiDB-lite"/>
    </source>
</evidence>
<keyword evidence="1" id="KW-0413">Isomerase</keyword>